<protein>
    <recommendedName>
        <fullName evidence="4">Glycosyl hydrolase family 16</fullName>
    </recommendedName>
</protein>
<dbReference type="InterPro" id="IPR050546">
    <property type="entry name" value="Glycosyl_Hydrlase_16"/>
</dbReference>
<reference evidence="3" key="1">
    <citation type="journal article" date="2019" name="Int. J. Syst. Evol. Microbiol.">
        <title>The Global Catalogue of Microorganisms (GCM) 10K type strain sequencing project: providing services to taxonomists for standard genome sequencing and annotation.</title>
        <authorList>
            <consortium name="The Broad Institute Genomics Platform"/>
            <consortium name="The Broad Institute Genome Sequencing Center for Infectious Disease"/>
            <person name="Wu L."/>
            <person name="Ma J."/>
        </authorList>
    </citation>
    <scope>NUCLEOTIDE SEQUENCE [LARGE SCALE GENOMIC DNA]</scope>
    <source>
        <strain evidence="3">JCM 16112</strain>
    </source>
</reference>
<dbReference type="EMBL" id="BAAAFI010000002">
    <property type="protein sequence ID" value="GAA0877614.1"/>
    <property type="molecule type" value="Genomic_DNA"/>
</dbReference>
<comment type="similarity">
    <text evidence="1">Belongs to the glycosyl hydrolase 16 family.</text>
</comment>
<accession>A0ABN1MWS4</accession>
<dbReference type="InterPro" id="IPR013320">
    <property type="entry name" value="ConA-like_dom_sf"/>
</dbReference>
<evidence type="ECO:0000256" key="1">
    <source>
        <dbReference type="ARBA" id="ARBA00006865"/>
    </source>
</evidence>
<proteinExistence type="inferred from homology"/>
<name>A0ABN1MWS4_9BACT</name>
<dbReference type="PANTHER" id="PTHR10963:SF55">
    <property type="entry name" value="GLYCOSIDE HYDROLASE FAMILY 16 PROTEIN"/>
    <property type="match status" value="1"/>
</dbReference>
<comment type="caution">
    <text evidence="2">The sequence shown here is derived from an EMBL/GenBank/DDBJ whole genome shotgun (WGS) entry which is preliminary data.</text>
</comment>
<evidence type="ECO:0000313" key="2">
    <source>
        <dbReference type="EMBL" id="GAA0877614.1"/>
    </source>
</evidence>
<dbReference type="SUPFAM" id="SSF49899">
    <property type="entry name" value="Concanavalin A-like lectins/glucanases"/>
    <property type="match status" value="1"/>
</dbReference>
<gene>
    <name evidence="2" type="ORF">GCM10009119_05820</name>
</gene>
<dbReference type="Proteomes" id="UP001500469">
    <property type="component" value="Unassembled WGS sequence"/>
</dbReference>
<evidence type="ECO:0000313" key="3">
    <source>
        <dbReference type="Proteomes" id="UP001500469"/>
    </source>
</evidence>
<evidence type="ECO:0008006" key="4">
    <source>
        <dbReference type="Google" id="ProtNLM"/>
    </source>
</evidence>
<dbReference type="Gene3D" id="2.60.120.200">
    <property type="match status" value="1"/>
</dbReference>
<dbReference type="RefSeq" id="WP_425542699.1">
    <property type="nucleotide sequence ID" value="NZ_BAAAFI010000002.1"/>
</dbReference>
<dbReference type="PANTHER" id="PTHR10963">
    <property type="entry name" value="GLYCOSYL HYDROLASE-RELATED"/>
    <property type="match status" value="1"/>
</dbReference>
<sequence length="73" mass="8494">MEWDEKSIKLFLDDQLLNEIDLARTINPDGFNPFRHPHYLLLNLAIGGNGGDPSKTAFPREYVVDYVRVYQKK</sequence>
<organism evidence="2 3">
    <name type="scientific">Algoriphagus jejuensis</name>
    <dbReference type="NCBI Taxonomy" id="419934"/>
    <lineage>
        <taxon>Bacteria</taxon>
        <taxon>Pseudomonadati</taxon>
        <taxon>Bacteroidota</taxon>
        <taxon>Cytophagia</taxon>
        <taxon>Cytophagales</taxon>
        <taxon>Cyclobacteriaceae</taxon>
        <taxon>Algoriphagus</taxon>
    </lineage>
</organism>
<keyword evidence="3" id="KW-1185">Reference proteome</keyword>